<dbReference type="Gene3D" id="1.10.1660.10">
    <property type="match status" value="1"/>
</dbReference>
<dbReference type="PANTHER" id="PTHR30204:SF97">
    <property type="entry name" value="MERR FAMILY REGULATORY PROTEIN"/>
    <property type="match status" value="1"/>
</dbReference>
<protein>
    <submittedName>
        <fullName evidence="3">MerR family transcriptional regulator</fullName>
    </submittedName>
</protein>
<keyword evidence="1" id="KW-0238">DNA-binding</keyword>
<dbReference type="InterPro" id="IPR011256">
    <property type="entry name" value="Reg_factor_effector_dom_sf"/>
</dbReference>
<dbReference type="Proteomes" id="UP000481109">
    <property type="component" value="Unassembled WGS sequence"/>
</dbReference>
<dbReference type="SUPFAM" id="SSF46955">
    <property type="entry name" value="Putative DNA-binding domain"/>
    <property type="match status" value="1"/>
</dbReference>
<dbReference type="PROSITE" id="PS50937">
    <property type="entry name" value="HTH_MERR_2"/>
    <property type="match status" value="1"/>
</dbReference>
<accession>A0A6G4XS49</accession>
<gene>
    <name evidence="3" type="ORF">G6045_27825</name>
</gene>
<proteinExistence type="predicted"/>
<organism evidence="3 4">
    <name type="scientific">Streptomyces mesophilus</name>
    <dbReference type="NCBI Taxonomy" id="1775132"/>
    <lineage>
        <taxon>Bacteria</taxon>
        <taxon>Bacillati</taxon>
        <taxon>Actinomycetota</taxon>
        <taxon>Actinomycetes</taxon>
        <taxon>Kitasatosporales</taxon>
        <taxon>Streptomycetaceae</taxon>
        <taxon>Streptomyces</taxon>
    </lineage>
</organism>
<dbReference type="RefSeq" id="WP_165334880.1">
    <property type="nucleotide sequence ID" value="NZ_JAAKZW010000150.1"/>
</dbReference>
<dbReference type="PROSITE" id="PS00552">
    <property type="entry name" value="HTH_MERR_1"/>
    <property type="match status" value="1"/>
</dbReference>
<dbReference type="InterPro" id="IPR047057">
    <property type="entry name" value="MerR_fam"/>
</dbReference>
<reference evidence="3 4" key="1">
    <citation type="submission" date="2020-02" db="EMBL/GenBank/DDBJ databases">
        <title>Whole-genome analyses of novel actinobacteria.</title>
        <authorList>
            <person name="Sahin N."/>
            <person name="Tokatli A."/>
        </authorList>
    </citation>
    <scope>NUCLEOTIDE SEQUENCE [LARGE SCALE GENOMIC DNA]</scope>
    <source>
        <strain evidence="3 4">YC504</strain>
    </source>
</reference>
<feature type="domain" description="HTH merR-type" evidence="2">
    <location>
        <begin position="23"/>
        <end position="93"/>
    </location>
</feature>
<dbReference type="GO" id="GO:0003677">
    <property type="term" value="F:DNA binding"/>
    <property type="evidence" value="ECO:0007669"/>
    <property type="project" value="UniProtKB-KW"/>
</dbReference>
<dbReference type="EMBL" id="JAAKZW010000150">
    <property type="protein sequence ID" value="NGO79431.1"/>
    <property type="molecule type" value="Genomic_DNA"/>
</dbReference>
<dbReference type="InterPro" id="IPR009061">
    <property type="entry name" value="DNA-bd_dom_put_sf"/>
</dbReference>
<dbReference type="Pfam" id="PF13411">
    <property type="entry name" value="MerR_1"/>
    <property type="match status" value="1"/>
</dbReference>
<evidence type="ECO:0000313" key="4">
    <source>
        <dbReference type="Proteomes" id="UP000481109"/>
    </source>
</evidence>
<dbReference type="GO" id="GO:0003700">
    <property type="term" value="F:DNA-binding transcription factor activity"/>
    <property type="evidence" value="ECO:0007669"/>
    <property type="project" value="InterPro"/>
</dbReference>
<evidence type="ECO:0000313" key="3">
    <source>
        <dbReference type="EMBL" id="NGO79431.1"/>
    </source>
</evidence>
<dbReference type="Gene3D" id="3.20.80.10">
    <property type="entry name" value="Regulatory factor, effector binding domain"/>
    <property type="match status" value="1"/>
</dbReference>
<evidence type="ECO:0000256" key="1">
    <source>
        <dbReference type="ARBA" id="ARBA00023125"/>
    </source>
</evidence>
<sequence>MDPAGPADRDGGGGGGGGGGEEWLTIGAFASRSRLSAKALRLYDRLGLLAPARVDDLSGYRYYRPGQVERARLVALLRQLDMPLATVKEILALDEVRAADAVQAYWTAAEERFAAQRTLVHFLCGRLSGRSSEMYEKFEIRTAEVPEQLVLGESRHLLAAELPTFIGESFARLEQAARECGGVAGAPFVVFNAEVSQESDGPVESCVPVTDAAAAREWAGRQGPSVTARVESARRLAYTRITKAQVAYPQILAAYEAVEHWTKEQGLTPAGSPREVYFVDWDDLGPDDEACDVAYPVR</sequence>
<dbReference type="AlphaFoldDB" id="A0A6G4XS49"/>
<dbReference type="InterPro" id="IPR000551">
    <property type="entry name" value="MerR-type_HTH_dom"/>
</dbReference>
<name>A0A6G4XS49_9ACTN</name>
<evidence type="ECO:0000259" key="2">
    <source>
        <dbReference type="PROSITE" id="PS50937"/>
    </source>
</evidence>
<dbReference type="PANTHER" id="PTHR30204">
    <property type="entry name" value="REDOX-CYCLING DRUG-SENSING TRANSCRIPTIONAL ACTIVATOR SOXR"/>
    <property type="match status" value="1"/>
</dbReference>
<dbReference type="SMART" id="SM00422">
    <property type="entry name" value="HTH_MERR"/>
    <property type="match status" value="1"/>
</dbReference>
<keyword evidence="4" id="KW-1185">Reference proteome</keyword>
<comment type="caution">
    <text evidence="3">The sequence shown here is derived from an EMBL/GenBank/DDBJ whole genome shotgun (WGS) entry which is preliminary data.</text>
</comment>
<dbReference type="CDD" id="cd01107">
    <property type="entry name" value="HTH_BmrR"/>
    <property type="match status" value="1"/>
</dbReference>